<dbReference type="WBParaSite" id="nRc.2.0.1.t33332-RA">
    <property type="protein sequence ID" value="nRc.2.0.1.t33332-RA"/>
    <property type="gene ID" value="nRc.2.0.1.g33332"/>
</dbReference>
<organism evidence="1 2">
    <name type="scientific">Romanomermis culicivorax</name>
    <name type="common">Nematode worm</name>
    <dbReference type="NCBI Taxonomy" id="13658"/>
    <lineage>
        <taxon>Eukaryota</taxon>
        <taxon>Metazoa</taxon>
        <taxon>Ecdysozoa</taxon>
        <taxon>Nematoda</taxon>
        <taxon>Enoplea</taxon>
        <taxon>Dorylaimia</taxon>
        <taxon>Mermithida</taxon>
        <taxon>Mermithoidea</taxon>
        <taxon>Mermithidae</taxon>
        <taxon>Romanomermis</taxon>
    </lineage>
</organism>
<evidence type="ECO:0000313" key="1">
    <source>
        <dbReference type="Proteomes" id="UP000887565"/>
    </source>
</evidence>
<keyword evidence="1" id="KW-1185">Reference proteome</keyword>
<protein>
    <submittedName>
        <fullName evidence="2">Uncharacterized protein</fullName>
    </submittedName>
</protein>
<reference evidence="2" key="1">
    <citation type="submission" date="2022-11" db="UniProtKB">
        <authorList>
            <consortium name="WormBaseParasite"/>
        </authorList>
    </citation>
    <scope>IDENTIFICATION</scope>
</reference>
<proteinExistence type="predicted"/>
<dbReference type="AlphaFoldDB" id="A0A915K636"/>
<name>A0A915K636_ROMCU</name>
<sequence length="126" mass="13643">MKTPITDNPKIVYRFVESPSLTPEAEISSIFVFLLASSKSWTSAAARLFFDQISYRFTCAGGNLLTIVDFVGFEIWDTPKVSVVTGIFFVAESVVTKEGKFCTKSVSKLAPIKEPMGFGGGAMALG</sequence>
<evidence type="ECO:0000313" key="2">
    <source>
        <dbReference type="WBParaSite" id="nRc.2.0.1.t33332-RA"/>
    </source>
</evidence>
<dbReference type="Proteomes" id="UP000887565">
    <property type="component" value="Unplaced"/>
</dbReference>
<accession>A0A915K636</accession>